<reference evidence="1 2" key="1">
    <citation type="journal article" date="2017" name="Gigascience">
        <title>Draft genome of the honey bee ectoparasitic mite, Tropilaelaps mercedesae, is shaped by the parasitic life history.</title>
        <authorList>
            <person name="Dong X."/>
            <person name="Armstrong S.D."/>
            <person name="Xia D."/>
            <person name="Makepeace B.L."/>
            <person name="Darby A.C."/>
            <person name="Kadowaki T."/>
        </authorList>
    </citation>
    <scope>NUCLEOTIDE SEQUENCE [LARGE SCALE GENOMIC DNA]</scope>
    <source>
        <strain evidence="1">Wuxi-XJTLU</strain>
    </source>
</reference>
<sequence length="81" mass="8883">MVSLVPSPVFSFGGTRVSSRNNPQFSNPAGMGRFVNEDDGRRLAGYIKVQGFVECSALTNVDVPEVLNRAALLSTQRRRKI</sequence>
<evidence type="ECO:0000313" key="2">
    <source>
        <dbReference type="Proteomes" id="UP000192247"/>
    </source>
</evidence>
<name>A0A1V9XGB1_9ACAR</name>
<accession>A0A1V9XGB1</accession>
<dbReference type="Proteomes" id="UP000192247">
    <property type="component" value="Unassembled WGS sequence"/>
</dbReference>
<organism evidence="1 2">
    <name type="scientific">Tropilaelaps mercedesae</name>
    <dbReference type="NCBI Taxonomy" id="418985"/>
    <lineage>
        <taxon>Eukaryota</taxon>
        <taxon>Metazoa</taxon>
        <taxon>Ecdysozoa</taxon>
        <taxon>Arthropoda</taxon>
        <taxon>Chelicerata</taxon>
        <taxon>Arachnida</taxon>
        <taxon>Acari</taxon>
        <taxon>Parasitiformes</taxon>
        <taxon>Mesostigmata</taxon>
        <taxon>Gamasina</taxon>
        <taxon>Dermanyssoidea</taxon>
        <taxon>Laelapidae</taxon>
        <taxon>Tropilaelaps</taxon>
    </lineage>
</organism>
<gene>
    <name evidence="1" type="ORF">BIW11_03749</name>
</gene>
<protein>
    <submittedName>
        <fullName evidence="1">Ras GTP-binding protein Rho1-like</fullName>
    </submittedName>
</protein>
<dbReference type="InParanoid" id="A0A1V9XGB1"/>
<keyword evidence="2" id="KW-1185">Reference proteome</keyword>
<proteinExistence type="predicted"/>
<dbReference type="AlphaFoldDB" id="A0A1V9XGB1"/>
<comment type="caution">
    <text evidence="1">The sequence shown here is derived from an EMBL/GenBank/DDBJ whole genome shotgun (WGS) entry which is preliminary data.</text>
</comment>
<dbReference type="EMBL" id="MNPL01011527">
    <property type="protein sequence ID" value="OQR72567.1"/>
    <property type="molecule type" value="Genomic_DNA"/>
</dbReference>
<evidence type="ECO:0000313" key="1">
    <source>
        <dbReference type="EMBL" id="OQR72567.1"/>
    </source>
</evidence>